<protein>
    <submittedName>
        <fullName evidence="1">Predicted metal-binding protein</fullName>
    </submittedName>
</protein>
<dbReference type="RefSeq" id="WP_103711029.1">
    <property type="nucleotide sequence ID" value="NZ_FQVI01000001.1"/>
</dbReference>
<name>A0A1M4SNG0_9CLOT</name>
<dbReference type="OrthoDB" id="5420534at2"/>
<dbReference type="STRING" id="1122155.SAMN02745158_00184"/>
<dbReference type="InterPro" id="IPR019271">
    <property type="entry name" value="DUF2284_metal-binding"/>
</dbReference>
<dbReference type="Proteomes" id="UP000184245">
    <property type="component" value="Unassembled WGS sequence"/>
</dbReference>
<reference evidence="1 2" key="1">
    <citation type="submission" date="2016-11" db="EMBL/GenBank/DDBJ databases">
        <authorList>
            <person name="Jaros S."/>
            <person name="Januszkiewicz K."/>
            <person name="Wedrychowicz H."/>
        </authorList>
    </citation>
    <scope>NUCLEOTIDE SEQUENCE [LARGE SCALE GENOMIC DNA]</scope>
    <source>
        <strain evidence="1 2">DSM 17459</strain>
    </source>
</reference>
<sequence length="179" mass="20185">MIDFETLDARGKNAGFTHTGPLDCHTIRLLPEVREMCAADKCHQYNKNWTCPPGCGSLEECEGKVRRYQKGLIVQTVGELEDNMDGEGMMETEARHKEAFLRLMEDLKKDYPDLLAIGAGCCTRCKTCTYPDAPCRFPDKKVSSMEAYGMLVSQICKDNSLPYYYGDCTIAYTSCFLLE</sequence>
<dbReference type="Pfam" id="PF10050">
    <property type="entry name" value="DUF2284"/>
    <property type="match status" value="1"/>
</dbReference>
<evidence type="ECO:0000313" key="2">
    <source>
        <dbReference type="Proteomes" id="UP000184245"/>
    </source>
</evidence>
<keyword evidence="2" id="KW-1185">Reference proteome</keyword>
<organism evidence="1 2">
    <name type="scientific">Lactonifactor longoviformis DSM 17459</name>
    <dbReference type="NCBI Taxonomy" id="1122155"/>
    <lineage>
        <taxon>Bacteria</taxon>
        <taxon>Bacillati</taxon>
        <taxon>Bacillota</taxon>
        <taxon>Clostridia</taxon>
        <taxon>Eubacteriales</taxon>
        <taxon>Clostridiaceae</taxon>
        <taxon>Lactonifactor</taxon>
    </lineage>
</organism>
<gene>
    <name evidence="1" type="ORF">SAMN02745158_00184</name>
</gene>
<evidence type="ECO:0000313" key="1">
    <source>
        <dbReference type="EMBL" id="SHE33773.1"/>
    </source>
</evidence>
<dbReference type="AlphaFoldDB" id="A0A1M4SNG0"/>
<proteinExistence type="predicted"/>
<accession>A0A1M4SNG0</accession>
<dbReference type="EMBL" id="FQVI01000001">
    <property type="protein sequence ID" value="SHE33773.1"/>
    <property type="molecule type" value="Genomic_DNA"/>
</dbReference>